<sequence length="109" mass="12701">MKKVLTLKEAIDAIRVGKIFELGDLVEIPNYFTGMNDKFVEFAIEHKDEYKSLSIPYLDFGAPEYVIYQIRECFKESQSKRDNGLFYNEMKSMGYLHNCGVEDKSLLLE</sequence>
<dbReference type="EMBL" id="WNUR01000018">
    <property type="protein sequence ID" value="MDZ7541391.1"/>
    <property type="molecule type" value="Genomic_DNA"/>
</dbReference>
<evidence type="ECO:0000313" key="2">
    <source>
        <dbReference type="Proteomes" id="UP001288944"/>
    </source>
</evidence>
<name>A0AAW9K6T6_CLOPF</name>
<dbReference type="AlphaFoldDB" id="A0AAW9K6T6"/>
<evidence type="ECO:0008006" key="3">
    <source>
        <dbReference type="Google" id="ProtNLM"/>
    </source>
</evidence>
<dbReference type="RefSeq" id="WP_289129464.1">
    <property type="nucleotide sequence ID" value="NZ_WNUN01000012.1"/>
</dbReference>
<reference evidence="1" key="1">
    <citation type="submission" date="2019-11" db="EMBL/GenBank/DDBJ databases">
        <title>Characterization of Clostridium perfringens isolates from swine manure treated agricultural soils.</title>
        <authorList>
            <person name="Wushke S.T."/>
        </authorList>
    </citation>
    <scope>NUCLEOTIDE SEQUENCE</scope>
    <source>
        <strain evidence="1">X62</strain>
    </source>
</reference>
<evidence type="ECO:0000313" key="1">
    <source>
        <dbReference type="EMBL" id="MDZ7541391.1"/>
    </source>
</evidence>
<dbReference type="Proteomes" id="UP001288944">
    <property type="component" value="Unassembled WGS sequence"/>
</dbReference>
<gene>
    <name evidence="1" type="ORF">GNF83_08995</name>
</gene>
<comment type="caution">
    <text evidence="1">The sequence shown here is derived from an EMBL/GenBank/DDBJ whole genome shotgun (WGS) entry which is preliminary data.</text>
</comment>
<proteinExistence type="predicted"/>
<accession>A0AAW9K6T6</accession>
<organism evidence="1 2">
    <name type="scientific">Clostridium perfringens</name>
    <dbReference type="NCBI Taxonomy" id="1502"/>
    <lineage>
        <taxon>Bacteria</taxon>
        <taxon>Bacillati</taxon>
        <taxon>Bacillota</taxon>
        <taxon>Clostridia</taxon>
        <taxon>Eubacteriales</taxon>
        <taxon>Clostridiaceae</taxon>
        <taxon>Clostridium</taxon>
    </lineage>
</organism>
<protein>
    <recommendedName>
        <fullName evidence="3">Phage protein</fullName>
    </recommendedName>
</protein>